<dbReference type="GO" id="GO:0003887">
    <property type="term" value="F:DNA-directed DNA polymerase activity"/>
    <property type="evidence" value="ECO:0007669"/>
    <property type="project" value="UniProtKB-KW"/>
</dbReference>
<dbReference type="InterPro" id="IPR043128">
    <property type="entry name" value="Rev_trsase/Diguanyl_cyclase"/>
</dbReference>
<dbReference type="Gene3D" id="3.30.70.270">
    <property type="match status" value="1"/>
</dbReference>
<dbReference type="InterPro" id="IPR050116">
    <property type="entry name" value="DNA_polymerase-Y"/>
</dbReference>
<protein>
    <submittedName>
        <fullName evidence="7">DNA methylase</fullName>
    </submittedName>
</protein>
<keyword evidence="5" id="KW-0239">DNA-directed DNA polymerase</keyword>
<dbReference type="PANTHER" id="PTHR11076:SF35">
    <property type="entry name" value="DNA REPAIR PROTEIN HOMOLOG YOBH"/>
    <property type="match status" value="1"/>
</dbReference>
<evidence type="ECO:0000256" key="2">
    <source>
        <dbReference type="ARBA" id="ARBA00022457"/>
    </source>
</evidence>
<dbReference type="OrthoDB" id="9808813at2"/>
<dbReference type="SUPFAM" id="SSF56672">
    <property type="entry name" value="DNA/RNA polymerases"/>
    <property type="match status" value="1"/>
</dbReference>
<organism evidence="7 8">
    <name type="scientific">Mediterraneibacter catenae</name>
    <dbReference type="NCBI Taxonomy" id="2594882"/>
    <lineage>
        <taxon>Bacteria</taxon>
        <taxon>Bacillati</taxon>
        <taxon>Bacillota</taxon>
        <taxon>Clostridia</taxon>
        <taxon>Lachnospirales</taxon>
        <taxon>Lachnospiraceae</taxon>
        <taxon>Mediterraneibacter</taxon>
    </lineage>
</organism>
<keyword evidence="5" id="KW-0808">Transferase</keyword>
<keyword evidence="8" id="KW-1185">Reference proteome</keyword>
<dbReference type="GO" id="GO:0008168">
    <property type="term" value="F:methyltransferase activity"/>
    <property type="evidence" value="ECO:0007669"/>
    <property type="project" value="UniProtKB-KW"/>
</dbReference>
<dbReference type="Proteomes" id="UP000322025">
    <property type="component" value="Unassembled WGS sequence"/>
</dbReference>
<evidence type="ECO:0000256" key="5">
    <source>
        <dbReference type="ARBA" id="ARBA00022932"/>
    </source>
</evidence>
<dbReference type="Pfam" id="PF11799">
    <property type="entry name" value="IMS_C"/>
    <property type="match status" value="1"/>
</dbReference>
<dbReference type="GO" id="GO:0042276">
    <property type="term" value="P:error-prone translesion synthesis"/>
    <property type="evidence" value="ECO:0007669"/>
    <property type="project" value="TreeGrafter"/>
</dbReference>
<dbReference type="RefSeq" id="WP_150310030.1">
    <property type="nucleotide sequence ID" value="NZ_VMSO01000001.1"/>
</dbReference>
<sequence length="507" mass="57413">MDKRTYIAIDLKSFYASVECMERGLDPMTTNLVVADKSRTEKTICLAVSPSLKSYGIPGRARLFEVVQKVGEVNALRRQRAPGHKLTGSSCQDPELKKDPALAVDYVVAPPQMAHYMKISGEIYEIYLKYIAPEDIHVYSIDEVFIDATSYLGTYQMTARELAVKMIRDVLDTVGITATAGIGSNLYLCKVAMDIGAKRIPADENGVRIAELDEISYRQQLWGHRPLTDFWRVGRGYAKKLEECGLFTMGDIARCSLGKPTDYHNEDLLYRLFGVNAELLIDHAWGWEPCTIADIKAYRPQSSSVGSGQVLQCPYPFEKARLVAREMADLLVLDLVDKGLVTDQIVLTVGYDIDNLKDPDLQKQYRGEIKTDRYGRKIPKHAHGTINLKQYTSSTRQIVQAVTELFDRIVDEKLLVRRLSMAAEHVIPEDEAERDMRFEQMDLFTDYTALQREQEKQEAELEREKKMQKAVLEIKKKFGKNAILRGMNLEEGATARDRNSQIGGHKA</sequence>
<evidence type="ECO:0000313" key="7">
    <source>
        <dbReference type="EMBL" id="KAA8502872.1"/>
    </source>
</evidence>
<dbReference type="GO" id="GO:0009432">
    <property type="term" value="P:SOS response"/>
    <property type="evidence" value="ECO:0007669"/>
    <property type="project" value="TreeGrafter"/>
</dbReference>
<reference evidence="7" key="1">
    <citation type="submission" date="2019-07" db="EMBL/GenBank/DDBJ databases">
        <authorList>
            <person name="Wongkuna S."/>
            <person name="Scaria J."/>
        </authorList>
    </citation>
    <scope>NUCLEOTIDE SEQUENCE [LARGE SCALE GENOMIC DNA]</scope>
    <source>
        <strain evidence="7">SW178</strain>
    </source>
</reference>
<name>A0A5M9I5K7_9FIRM</name>
<dbReference type="Pfam" id="PF00817">
    <property type="entry name" value="IMS"/>
    <property type="match status" value="1"/>
</dbReference>
<dbReference type="GO" id="GO:0003684">
    <property type="term" value="F:damaged DNA binding"/>
    <property type="evidence" value="ECO:0007669"/>
    <property type="project" value="InterPro"/>
</dbReference>
<dbReference type="InterPro" id="IPR017961">
    <property type="entry name" value="DNA_pol_Y-fam_little_finger"/>
</dbReference>
<evidence type="ECO:0000313" key="8">
    <source>
        <dbReference type="Proteomes" id="UP000322025"/>
    </source>
</evidence>
<comment type="similarity">
    <text evidence="1">Belongs to the DNA polymerase type-Y family.</text>
</comment>
<dbReference type="EMBL" id="VMSO01000001">
    <property type="protein sequence ID" value="KAA8502872.1"/>
    <property type="molecule type" value="Genomic_DNA"/>
</dbReference>
<keyword evidence="2" id="KW-0515">Mutator protein</keyword>
<feature type="domain" description="UmuC" evidence="6">
    <location>
        <begin position="6"/>
        <end position="234"/>
    </location>
</feature>
<gene>
    <name evidence="7" type="ORF">FNY66_01025</name>
</gene>
<keyword evidence="4" id="KW-0227">DNA damage</keyword>
<comment type="caution">
    <text evidence="7">The sequence shown here is derived from an EMBL/GenBank/DDBJ whole genome shotgun (WGS) entry which is preliminary data.</text>
</comment>
<dbReference type="Gene3D" id="1.10.150.20">
    <property type="entry name" value="5' to 3' exonuclease, C-terminal subdomain"/>
    <property type="match status" value="1"/>
</dbReference>
<dbReference type="PANTHER" id="PTHR11076">
    <property type="entry name" value="DNA REPAIR POLYMERASE UMUC / TRANSFERASE FAMILY MEMBER"/>
    <property type="match status" value="1"/>
</dbReference>
<accession>A0A5M9I5K7</accession>
<dbReference type="InterPro" id="IPR001126">
    <property type="entry name" value="UmuC"/>
</dbReference>
<keyword evidence="7" id="KW-0489">Methyltransferase</keyword>
<dbReference type="AlphaFoldDB" id="A0A5M9I5K7"/>
<evidence type="ECO:0000256" key="3">
    <source>
        <dbReference type="ARBA" id="ARBA00022695"/>
    </source>
</evidence>
<dbReference type="GO" id="GO:0006281">
    <property type="term" value="P:DNA repair"/>
    <property type="evidence" value="ECO:0007669"/>
    <property type="project" value="InterPro"/>
</dbReference>
<evidence type="ECO:0000259" key="6">
    <source>
        <dbReference type="PROSITE" id="PS50173"/>
    </source>
</evidence>
<proteinExistence type="inferred from homology"/>
<dbReference type="GO" id="GO:0005829">
    <property type="term" value="C:cytosol"/>
    <property type="evidence" value="ECO:0007669"/>
    <property type="project" value="TreeGrafter"/>
</dbReference>
<keyword evidence="3" id="KW-0548">Nucleotidyltransferase</keyword>
<evidence type="ECO:0000256" key="4">
    <source>
        <dbReference type="ARBA" id="ARBA00022763"/>
    </source>
</evidence>
<dbReference type="PROSITE" id="PS50173">
    <property type="entry name" value="UMUC"/>
    <property type="match status" value="1"/>
</dbReference>
<evidence type="ECO:0000256" key="1">
    <source>
        <dbReference type="ARBA" id="ARBA00010945"/>
    </source>
</evidence>
<dbReference type="GO" id="GO:0032259">
    <property type="term" value="P:methylation"/>
    <property type="evidence" value="ECO:0007669"/>
    <property type="project" value="UniProtKB-KW"/>
</dbReference>
<dbReference type="InterPro" id="IPR043502">
    <property type="entry name" value="DNA/RNA_pol_sf"/>
</dbReference>